<feature type="transmembrane region" description="Helical" evidence="2">
    <location>
        <begin position="103"/>
        <end position="123"/>
    </location>
</feature>
<sequence>MTCMTFLDCPVARYTSCVGVYTGLAMLSFLIILLCTRSVDDNIRTSCADLPSSLMAFFKHTLNKEQLLLIPFTLAIELMKSVFKSDYAKWFVVCPLGIKWLPYVTAMYAVFELTSCMASSWLVERFGWRVTLNTVMVLEFGFLCALLVWIRSTDMSWFSFFVPSMHGVHISIVNSLLPAFVGAVFPGELSVALVQQIMWLTFGAVLSFVTSALMCFAVKLYVTIALFSVSFVGLNIELFVMRRKQEYERKGNILLQDQAKAA</sequence>
<feature type="transmembrane region" description="Helical" evidence="2">
    <location>
        <begin position="130"/>
        <end position="150"/>
    </location>
</feature>
<organism evidence="3">
    <name type="scientific">Capitella teleta</name>
    <name type="common">Polychaete worm</name>
    <dbReference type="NCBI Taxonomy" id="283909"/>
    <lineage>
        <taxon>Eukaryota</taxon>
        <taxon>Metazoa</taxon>
        <taxon>Spiralia</taxon>
        <taxon>Lophotrochozoa</taxon>
        <taxon>Annelida</taxon>
        <taxon>Polychaeta</taxon>
        <taxon>Sedentaria</taxon>
        <taxon>Scolecida</taxon>
        <taxon>Capitellidae</taxon>
        <taxon>Capitella</taxon>
    </lineage>
</organism>
<evidence type="ECO:0000313" key="5">
    <source>
        <dbReference type="Proteomes" id="UP000014760"/>
    </source>
</evidence>
<reference evidence="5" key="1">
    <citation type="submission" date="2012-12" db="EMBL/GenBank/DDBJ databases">
        <authorList>
            <person name="Hellsten U."/>
            <person name="Grimwood J."/>
            <person name="Chapman J.A."/>
            <person name="Shapiro H."/>
            <person name="Aerts A."/>
            <person name="Otillar R.P."/>
            <person name="Terry A.Y."/>
            <person name="Boore J.L."/>
            <person name="Simakov O."/>
            <person name="Marletaz F."/>
            <person name="Cho S.-J."/>
            <person name="Edsinger-Gonzales E."/>
            <person name="Havlak P."/>
            <person name="Kuo D.-H."/>
            <person name="Larsson T."/>
            <person name="Lv J."/>
            <person name="Arendt D."/>
            <person name="Savage R."/>
            <person name="Osoegawa K."/>
            <person name="de Jong P."/>
            <person name="Lindberg D.R."/>
            <person name="Seaver E.C."/>
            <person name="Weisblat D.A."/>
            <person name="Putnam N.H."/>
            <person name="Grigoriev I.V."/>
            <person name="Rokhsar D.S."/>
        </authorList>
    </citation>
    <scope>NUCLEOTIDE SEQUENCE</scope>
    <source>
        <strain evidence="5">I ESC-2004</strain>
    </source>
</reference>
<accession>R7V0M9</accession>
<dbReference type="OMA" id="AEYTQSF"/>
<evidence type="ECO:0000313" key="3">
    <source>
        <dbReference type="EMBL" id="ELU12398.1"/>
    </source>
</evidence>
<evidence type="ECO:0000256" key="1">
    <source>
        <dbReference type="ARBA" id="ARBA00009172"/>
    </source>
</evidence>
<reference evidence="3 5" key="2">
    <citation type="journal article" date="2013" name="Nature">
        <title>Insights into bilaterian evolution from three spiralian genomes.</title>
        <authorList>
            <person name="Simakov O."/>
            <person name="Marletaz F."/>
            <person name="Cho S.J."/>
            <person name="Edsinger-Gonzales E."/>
            <person name="Havlak P."/>
            <person name="Hellsten U."/>
            <person name="Kuo D.H."/>
            <person name="Larsson T."/>
            <person name="Lv J."/>
            <person name="Arendt D."/>
            <person name="Savage R."/>
            <person name="Osoegawa K."/>
            <person name="de Jong P."/>
            <person name="Grimwood J."/>
            <person name="Chapman J.A."/>
            <person name="Shapiro H."/>
            <person name="Aerts A."/>
            <person name="Otillar R.P."/>
            <person name="Terry A.Y."/>
            <person name="Boore J.L."/>
            <person name="Grigoriev I.V."/>
            <person name="Lindberg D.R."/>
            <person name="Seaver E.C."/>
            <person name="Weisblat D.A."/>
            <person name="Putnam N.H."/>
            <person name="Rokhsar D.S."/>
        </authorList>
    </citation>
    <scope>NUCLEOTIDE SEQUENCE</scope>
    <source>
        <strain evidence="3 5">I ESC-2004</strain>
    </source>
</reference>
<dbReference type="SUPFAM" id="SSF103473">
    <property type="entry name" value="MFS general substrate transporter"/>
    <property type="match status" value="1"/>
</dbReference>
<dbReference type="InterPro" id="IPR036259">
    <property type="entry name" value="MFS_trans_sf"/>
</dbReference>
<dbReference type="PANTHER" id="PTHR19444">
    <property type="entry name" value="UNC-93 RELATED"/>
    <property type="match status" value="1"/>
</dbReference>
<dbReference type="HOGENOM" id="CLU_1062614_0_0_1"/>
<gene>
    <name evidence="3" type="ORF">CAPTEDRAFT_212108</name>
</gene>
<keyword evidence="2" id="KW-0472">Membrane</keyword>
<feature type="transmembrane region" description="Helical" evidence="2">
    <location>
        <begin position="220"/>
        <end position="240"/>
    </location>
</feature>
<dbReference type="STRING" id="283909.R7V0M9"/>
<protein>
    <submittedName>
        <fullName evidence="3 4">Uncharacterized protein</fullName>
    </submittedName>
</protein>
<feature type="transmembrane region" description="Helical" evidence="2">
    <location>
        <begin position="197"/>
        <end position="214"/>
    </location>
</feature>
<dbReference type="PANTHER" id="PTHR19444:SF13">
    <property type="entry name" value="PROTEIN UNC-93 HOMOLOG A"/>
    <property type="match status" value="1"/>
</dbReference>
<name>R7V0M9_CAPTE</name>
<keyword evidence="2" id="KW-1133">Transmembrane helix</keyword>
<dbReference type="Proteomes" id="UP000014760">
    <property type="component" value="Unassembled WGS sequence"/>
</dbReference>
<feature type="transmembrane region" description="Helical" evidence="2">
    <location>
        <begin position="156"/>
        <end position="185"/>
    </location>
</feature>
<keyword evidence="5" id="KW-1185">Reference proteome</keyword>
<feature type="transmembrane region" description="Helical" evidence="2">
    <location>
        <begin position="12"/>
        <end position="35"/>
    </location>
</feature>
<evidence type="ECO:0000313" key="4">
    <source>
        <dbReference type="EnsemblMetazoa" id="CapteP212108"/>
    </source>
</evidence>
<dbReference type="EnsemblMetazoa" id="CapteT212108">
    <property type="protein sequence ID" value="CapteP212108"/>
    <property type="gene ID" value="CapteG212108"/>
</dbReference>
<dbReference type="EMBL" id="KB296008">
    <property type="protein sequence ID" value="ELU12398.1"/>
    <property type="molecule type" value="Genomic_DNA"/>
</dbReference>
<dbReference type="InterPro" id="IPR051951">
    <property type="entry name" value="UNC-93_regulatory"/>
</dbReference>
<proteinExistence type="inferred from homology"/>
<keyword evidence="2" id="KW-0812">Transmembrane</keyword>
<comment type="similarity">
    <text evidence="1">Belongs to the unc-93 family.</text>
</comment>
<dbReference type="EMBL" id="AMQN01005428">
    <property type="status" value="NOT_ANNOTATED_CDS"/>
    <property type="molecule type" value="Genomic_DNA"/>
</dbReference>
<evidence type="ECO:0000256" key="2">
    <source>
        <dbReference type="SAM" id="Phobius"/>
    </source>
</evidence>
<dbReference type="AlphaFoldDB" id="R7V0M9"/>
<reference evidence="4" key="3">
    <citation type="submission" date="2015-06" db="UniProtKB">
        <authorList>
            <consortium name="EnsemblMetazoa"/>
        </authorList>
    </citation>
    <scope>IDENTIFICATION</scope>
</reference>